<evidence type="ECO:0000313" key="2">
    <source>
        <dbReference type="EMBL" id="KAJ6322900.1"/>
    </source>
</evidence>
<evidence type="ECO:0000256" key="1">
    <source>
        <dbReference type="SAM" id="MobiDB-lite"/>
    </source>
</evidence>
<feature type="compositionally biased region" description="Basic residues" evidence="1">
    <location>
        <begin position="10"/>
        <end position="22"/>
    </location>
</feature>
<keyword evidence="3" id="KW-1185">Reference proteome</keyword>
<reference evidence="2" key="1">
    <citation type="submission" date="2022-10" db="EMBL/GenBank/DDBJ databases">
        <authorList>
            <person name="Hyden B.L."/>
            <person name="Feng K."/>
            <person name="Yates T."/>
            <person name="Jawdy S."/>
            <person name="Smart L.B."/>
            <person name="Muchero W."/>
        </authorList>
    </citation>
    <scope>NUCLEOTIDE SEQUENCE</scope>
    <source>
        <tissue evidence="2">Shoot tip</tissue>
    </source>
</reference>
<dbReference type="EMBL" id="JAPFFI010000023">
    <property type="protein sequence ID" value="KAJ6322900.1"/>
    <property type="molecule type" value="Genomic_DNA"/>
</dbReference>
<gene>
    <name evidence="2" type="ORF">OIU77_012688</name>
</gene>
<feature type="region of interest" description="Disordered" evidence="1">
    <location>
        <begin position="1"/>
        <end position="25"/>
    </location>
</feature>
<dbReference type="PANTHER" id="PTHR47703:SF2">
    <property type="entry name" value="D-AMINOACID AMINOTRANSFERASE-LIKE PLP-DEPENDENT ENZYMES SUPERFAMILY PROTEIN"/>
    <property type="match status" value="1"/>
</dbReference>
<reference evidence="2" key="2">
    <citation type="journal article" date="2023" name="Int. J. Mol. Sci.">
        <title>De Novo Assembly and Annotation of 11 Diverse Shrub Willow (Salix) Genomes Reveals Novel Gene Organization in Sex-Linked Regions.</title>
        <authorList>
            <person name="Hyden B."/>
            <person name="Feng K."/>
            <person name="Yates T.B."/>
            <person name="Jawdy S."/>
            <person name="Cereghino C."/>
            <person name="Smart L.B."/>
            <person name="Muchero W."/>
        </authorList>
    </citation>
    <scope>NUCLEOTIDE SEQUENCE</scope>
    <source>
        <tissue evidence="2">Shoot tip</tissue>
    </source>
</reference>
<comment type="caution">
    <text evidence="2">The sequence shown here is derived from an EMBL/GenBank/DDBJ whole genome shotgun (WGS) entry which is preliminary data.</text>
</comment>
<accession>A0ABQ9A5T9</accession>
<organism evidence="2 3">
    <name type="scientific">Salix suchowensis</name>
    <dbReference type="NCBI Taxonomy" id="1278906"/>
    <lineage>
        <taxon>Eukaryota</taxon>
        <taxon>Viridiplantae</taxon>
        <taxon>Streptophyta</taxon>
        <taxon>Embryophyta</taxon>
        <taxon>Tracheophyta</taxon>
        <taxon>Spermatophyta</taxon>
        <taxon>Magnoliopsida</taxon>
        <taxon>eudicotyledons</taxon>
        <taxon>Gunneridae</taxon>
        <taxon>Pentapetalae</taxon>
        <taxon>rosids</taxon>
        <taxon>fabids</taxon>
        <taxon>Malpighiales</taxon>
        <taxon>Salicaceae</taxon>
        <taxon>Saliceae</taxon>
        <taxon>Salix</taxon>
    </lineage>
</organism>
<protein>
    <submittedName>
        <fullName evidence="2">Uncharacterized protein</fullName>
    </submittedName>
</protein>
<name>A0ABQ9A5T9_9ROSI</name>
<dbReference type="PANTHER" id="PTHR47703">
    <property type="entry name" value="D-AMINOACID AMINOTRANSFERASE-LIKE PLP-DEPENDENT ENZYMES SUPERFAMILY PROTEIN"/>
    <property type="match status" value="1"/>
</dbReference>
<proteinExistence type="predicted"/>
<dbReference type="Proteomes" id="UP001141253">
    <property type="component" value="Chromosome 8"/>
</dbReference>
<evidence type="ECO:0000313" key="3">
    <source>
        <dbReference type="Proteomes" id="UP001141253"/>
    </source>
</evidence>
<sequence length="188" mass="20909">MTSPRLLYSKQRHRFPPARHTSHPPTFFESNPGACTSTGHVAAQHFFYSGTDSCSDFQIPSKSILLSNPRFLSKSLNSTKNCLDLHHQKPRGIQRLSPSSTSQYKKSCRLRWGKMRNEGEELAVTAPVTGITDKLSDVIENVFQALDVRVHVGNYVHLVLGVEGDGAPVAVVGPGREYAEAKYSDWIR</sequence>